<dbReference type="Gene3D" id="1.25.40.10">
    <property type="entry name" value="Tetratricopeptide repeat domain"/>
    <property type="match status" value="1"/>
</dbReference>
<dbReference type="PANTHER" id="PTHR47691:SF3">
    <property type="entry name" value="HTH-TYPE TRANSCRIPTIONAL REGULATOR RV0890C-RELATED"/>
    <property type="match status" value="1"/>
</dbReference>
<organism evidence="2 3">
    <name type="scientific">Streptomyces boncukensis</name>
    <dbReference type="NCBI Taxonomy" id="2711219"/>
    <lineage>
        <taxon>Bacteria</taxon>
        <taxon>Bacillati</taxon>
        <taxon>Actinomycetota</taxon>
        <taxon>Actinomycetes</taxon>
        <taxon>Kitasatosporales</taxon>
        <taxon>Streptomycetaceae</taxon>
        <taxon>Streptomyces</taxon>
    </lineage>
</organism>
<dbReference type="PANTHER" id="PTHR47691">
    <property type="entry name" value="REGULATOR-RELATED"/>
    <property type="match status" value="1"/>
</dbReference>
<dbReference type="Proteomes" id="UP000477722">
    <property type="component" value="Unassembled WGS sequence"/>
</dbReference>
<keyword evidence="3" id="KW-1185">Reference proteome</keyword>
<dbReference type="Gene3D" id="3.40.50.300">
    <property type="entry name" value="P-loop containing nucleotide triphosphate hydrolases"/>
    <property type="match status" value="1"/>
</dbReference>
<dbReference type="SUPFAM" id="SSF52540">
    <property type="entry name" value="P-loop containing nucleoside triphosphate hydrolases"/>
    <property type="match status" value="1"/>
</dbReference>
<evidence type="ECO:0000256" key="1">
    <source>
        <dbReference type="SAM" id="MobiDB-lite"/>
    </source>
</evidence>
<comment type="caution">
    <text evidence="2">The sequence shown here is derived from an EMBL/GenBank/DDBJ whole genome shotgun (WGS) entry which is preliminary data.</text>
</comment>
<evidence type="ECO:0000313" key="3">
    <source>
        <dbReference type="Proteomes" id="UP000477722"/>
    </source>
</evidence>
<dbReference type="RefSeq" id="WP_165298576.1">
    <property type="nucleotide sequence ID" value="NZ_JAAKZZ010000083.1"/>
</dbReference>
<dbReference type="SUPFAM" id="SSF48452">
    <property type="entry name" value="TPR-like"/>
    <property type="match status" value="1"/>
</dbReference>
<proteinExistence type="predicted"/>
<reference evidence="2 3" key="1">
    <citation type="submission" date="2020-02" db="EMBL/GenBank/DDBJ databases">
        <title>Whole-genome analyses of novel actinobacteria.</title>
        <authorList>
            <person name="Sahin N."/>
            <person name="Tatar D."/>
        </authorList>
    </citation>
    <scope>NUCLEOTIDE SEQUENCE [LARGE SCALE GENOMIC DNA]</scope>
    <source>
        <strain evidence="2 3">SB3404</strain>
    </source>
</reference>
<evidence type="ECO:0000313" key="2">
    <source>
        <dbReference type="EMBL" id="NGO68877.1"/>
    </source>
</evidence>
<protein>
    <submittedName>
        <fullName evidence="2">Tetratricopeptide repeat protein</fullName>
    </submittedName>
</protein>
<dbReference type="InterPro" id="IPR011990">
    <property type="entry name" value="TPR-like_helical_dom_sf"/>
</dbReference>
<feature type="region of interest" description="Disordered" evidence="1">
    <location>
        <begin position="307"/>
        <end position="341"/>
    </location>
</feature>
<name>A0A6G4WW97_9ACTN</name>
<dbReference type="InterPro" id="IPR027417">
    <property type="entry name" value="P-loop_NTPase"/>
</dbReference>
<dbReference type="AlphaFoldDB" id="A0A6G4WW97"/>
<gene>
    <name evidence="2" type="ORF">G5C65_11025</name>
</gene>
<accession>A0A6G4WW97</accession>
<sequence>MLELVSAAAVGAAVQAVCEGTVGQASARATESLSTLARRLLGREVRAPGGRAEREALAAELLRVAEQSPARRRELALWMRTAPGRAAPAGTAVPRMLPVTNRHFRDRRTEFGVLTREARRRGFGPRAVLLYGRAGYGASAVPVHWAADRGARRRFPDGQLYADFRRGSFATAPTPGQVLGTFLEELGVPEGEVPVTEEDRADLYRALVAERKLLVVLDHVPSAAAARPFLTPAPGVFTVLVSRTRQPGLHVRALDVGPLGEADAVGLLTDLVGRRRLPLEGPARAALLSQCAGSPFALHAAGARLADRADGSPDGSPGEPLSDGPGSGDPASTGPDADGTGRAVAASGYRLLTAREARLWRALAVWPWPHLTPASAASAVAGVADEAEARALLDRLAGLFLLDHVGGDRYAFRAGPRRYAEEAAVREDGIAGCTRAVTRMVDRYLDLAAEAAHRVLPQRWTLGPCLKRHAGRQVGSDESAAALDLLRREAPNLVEAVRAAEEYRDHDTVVQLCEALWVLLLKTAGLGELLLPALRAGARAADSHRLDPRLAGRMHTQLGYALLFLRRGEEAEDALRAAVRAERASGHRRGHATALEALGVLRLNQWRYPEAGPFFEEAEAVLDAIGPEEDGVRDVPRARAILVYHRARVARGRGRHAEALEGFADARERFRTLPEPDAFNEAKALTGTAGVHLDAGGVPAAVAVLDEALGALERGGGSEVVRRDIAEYRDRCAEGGAD</sequence>
<dbReference type="EMBL" id="JAAKZZ010000083">
    <property type="protein sequence ID" value="NGO68877.1"/>
    <property type="molecule type" value="Genomic_DNA"/>
</dbReference>